<reference evidence="2" key="1">
    <citation type="journal article" name="BMC Genomics">
        <title>Long-read sequencing and de novo genome assembly of marine medaka (Oryzias melastigma).</title>
        <authorList>
            <person name="Liang P."/>
            <person name="Saqib H.S.A."/>
            <person name="Ni X."/>
            <person name="Shen Y."/>
        </authorList>
    </citation>
    <scope>NUCLEOTIDE SEQUENCE</scope>
    <source>
        <strain evidence="2">Bigg-433</strain>
    </source>
</reference>
<proteinExistence type="predicted"/>
<protein>
    <submittedName>
        <fullName evidence="2">Uncharacterized protein</fullName>
    </submittedName>
</protein>
<evidence type="ECO:0000313" key="3">
    <source>
        <dbReference type="Proteomes" id="UP000646548"/>
    </source>
</evidence>
<evidence type="ECO:0000256" key="1">
    <source>
        <dbReference type="SAM" id="MobiDB-lite"/>
    </source>
</evidence>
<accession>A0A834EZP3</accession>
<evidence type="ECO:0000313" key="2">
    <source>
        <dbReference type="EMBL" id="KAF6719690.1"/>
    </source>
</evidence>
<sequence length="93" mass="10128">MPLRVKAFEAPRKQHNRGFVSKERLGGGGSTSICKKSASGRFLRGARQQRPVLSPRKPGAGFDMSQGCTESLVMKGGSDGDEQKAFLLSKERF</sequence>
<dbReference type="EMBL" id="WKFB01000571">
    <property type="protein sequence ID" value="KAF6719690.1"/>
    <property type="molecule type" value="Genomic_DNA"/>
</dbReference>
<gene>
    <name evidence="2" type="ORF">FQA47_025600</name>
</gene>
<name>A0A834EZP3_ORYME</name>
<organism evidence="2 3">
    <name type="scientific">Oryzias melastigma</name>
    <name type="common">Marine medaka</name>
    <dbReference type="NCBI Taxonomy" id="30732"/>
    <lineage>
        <taxon>Eukaryota</taxon>
        <taxon>Metazoa</taxon>
        <taxon>Chordata</taxon>
        <taxon>Craniata</taxon>
        <taxon>Vertebrata</taxon>
        <taxon>Euteleostomi</taxon>
        <taxon>Actinopterygii</taxon>
        <taxon>Neopterygii</taxon>
        <taxon>Teleostei</taxon>
        <taxon>Neoteleostei</taxon>
        <taxon>Acanthomorphata</taxon>
        <taxon>Ovalentaria</taxon>
        <taxon>Atherinomorphae</taxon>
        <taxon>Beloniformes</taxon>
        <taxon>Adrianichthyidae</taxon>
        <taxon>Oryziinae</taxon>
        <taxon>Oryzias</taxon>
    </lineage>
</organism>
<feature type="region of interest" description="Disordered" evidence="1">
    <location>
        <begin position="46"/>
        <end position="65"/>
    </location>
</feature>
<feature type="region of interest" description="Disordered" evidence="1">
    <location>
        <begin position="14"/>
        <end position="33"/>
    </location>
</feature>
<dbReference type="Proteomes" id="UP000646548">
    <property type="component" value="Unassembled WGS sequence"/>
</dbReference>
<comment type="caution">
    <text evidence="2">The sequence shown here is derived from an EMBL/GenBank/DDBJ whole genome shotgun (WGS) entry which is preliminary data.</text>
</comment>
<dbReference type="AlphaFoldDB" id="A0A834EZP3"/>